<evidence type="ECO:0000256" key="2">
    <source>
        <dbReference type="ARBA" id="ARBA00023315"/>
    </source>
</evidence>
<dbReference type="RefSeq" id="WP_093120244.1">
    <property type="nucleotide sequence ID" value="NZ_FODS01000029.1"/>
</dbReference>
<keyword evidence="2" id="KW-0012">Acyltransferase</keyword>
<dbReference type="PANTHER" id="PTHR43877">
    <property type="entry name" value="AMINOALKYLPHOSPHONATE N-ACETYLTRANSFERASE-RELATED-RELATED"/>
    <property type="match status" value="1"/>
</dbReference>
<organism evidence="4 5">
    <name type="scientific">Salinihabitans flavidus</name>
    <dbReference type="NCBI Taxonomy" id="569882"/>
    <lineage>
        <taxon>Bacteria</taxon>
        <taxon>Pseudomonadati</taxon>
        <taxon>Pseudomonadota</taxon>
        <taxon>Alphaproteobacteria</taxon>
        <taxon>Rhodobacterales</taxon>
        <taxon>Roseobacteraceae</taxon>
        <taxon>Salinihabitans</taxon>
    </lineage>
</organism>
<dbReference type="OrthoDB" id="9803233at2"/>
<dbReference type="EMBL" id="FODS01000029">
    <property type="protein sequence ID" value="SEP14957.1"/>
    <property type="molecule type" value="Genomic_DNA"/>
</dbReference>
<protein>
    <submittedName>
        <fullName evidence="4">Putative acetyltransferase</fullName>
    </submittedName>
</protein>
<evidence type="ECO:0000259" key="3">
    <source>
        <dbReference type="PROSITE" id="PS51186"/>
    </source>
</evidence>
<sequence>MTDLTITTGDPRDPQATALLEASQMLMRSLFSPEDNHYLPIDALCAPHIRFFVARKGDRLLGCAALADMGGYGEIKSMFVDPETRGQGVGDRLLEQLEYEAREQGLPELRLETGNALHEAIRLYRRHGFTECEPFGDYEANATSVFMQRALG</sequence>
<proteinExistence type="predicted"/>
<dbReference type="InterPro" id="IPR016181">
    <property type="entry name" value="Acyl_CoA_acyltransferase"/>
</dbReference>
<evidence type="ECO:0000256" key="1">
    <source>
        <dbReference type="ARBA" id="ARBA00022679"/>
    </source>
</evidence>
<dbReference type="STRING" id="569882.SAMN04490248_12939"/>
<dbReference type="InterPro" id="IPR050832">
    <property type="entry name" value="Bact_Acetyltransf"/>
</dbReference>
<evidence type="ECO:0000313" key="4">
    <source>
        <dbReference type="EMBL" id="SEP14957.1"/>
    </source>
</evidence>
<feature type="domain" description="N-acetyltransferase" evidence="3">
    <location>
        <begin position="4"/>
        <end position="152"/>
    </location>
</feature>
<dbReference type="InterPro" id="IPR000182">
    <property type="entry name" value="GNAT_dom"/>
</dbReference>
<reference evidence="4 5" key="1">
    <citation type="submission" date="2016-10" db="EMBL/GenBank/DDBJ databases">
        <authorList>
            <person name="de Groot N.N."/>
        </authorList>
    </citation>
    <scope>NUCLEOTIDE SEQUENCE [LARGE SCALE GENOMIC DNA]</scope>
    <source>
        <strain evidence="4 5">DSM 27842</strain>
    </source>
</reference>
<name>A0A1H8VIB5_9RHOB</name>
<dbReference type="Gene3D" id="3.40.630.30">
    <property type="match status" value="1"/>
</dbReference>
<accession>A0A1H8VIB5</accession>
<dbReference type="GO" id="GO:0016747">
    <property type="term" value="F:acyltransferase activity, transferring groups other than amino-acyl groups"/>
    <property type="evidence" value="ECO:0007669"/>
    <property type="project" value="InterPro"/>
</dbReference>
<evidence type="ECO:0000313" key="5">
    <source>
        <dbReference type="Proteomes" id="UP000198893"/>
    </source>
</evidence>
<gene>
    <name evidence="4" type="ORF">SAMN04490248_12939</name>
</gene>
<dbReference type="Proteomes" id="UP000198893">
    <property type="component" value="Unassembled WGS sequence"/>
</dbReference>
<keyword evidence="5" id="KW-1185">Reference proteome</keyword>
<dbReference type="PROSITE" id="PS51186">
    <property type="entry name" value="GNAT"/>
    <property type="match status" value="1"/>
</dbReference>
<dbReference type="SUPFAM" id="SSF55729">
    <property type="entry name" value="Acyl-CoA N-acyltransferases (Nat)"/>
    <property type="match status" value="1"/>
</dbReference>
<dbReference type="PANTHER" id="PTHR43877:SF5">
    <property type="entry name" value="BLL8307 PROTEIN"/>
    <property type="match status" value="1"/>
</dbReference>
<keyword evidence="1 4" id="KW-0808">Transferase</keyword>
<dbReference type="AlphaFoldDB" id="A0A1H8VIB5"/>
<dbReference type="CDD" id="cd04301">
    <property type="entry name" value="NAT_SF"/>
    <property type="match status" value="1"/>
</dbReference>
<dbReference type="Pfam" id="PF00583">
    <property type="entry name" value="Acetyltransf_1"/>
    <property type="match status" value="1"/>
</dbReference>